<evidence type="ECO:0000313" key="2">
    <source>
        <dbReference type="EMBL" id="CAI0448722.1"/>
    </source>
</evidence>
<organism evidence="2 3">
    <name type="scientific">Linum tenue</name>
    <dbReference type="NCBI Taxonomy" id="586396"/>
    <lineage>
        <taxon>Eukaryota</taxon>
        <taxon>Viridiplantae</taxon>
        <taxon>Streptophyta</taxon>
        <taxon>Embryophyta</taxon>
        <taxon>Tracheophyta</taxon>
        <taxon>Spermatophyta</taxon>
        <taxon>Magnoliopsida</taxon>
        <taxon>eudicotyledons</taxon>
        <taxon>Gunneridae</taxon>
        <taxon>Pentapetalae</taxon>
        <taxon>rosids</taxon>
        <taxon>fabids</taxon>
        <taxon>Malpighiales</taxon>
        <taxon>Linaceae</taxon>
        <taxon>Linum</taxon>
    </lineage>
</organism>
<dbReference type="InterPro" id="IPR054290">
    <property type="entry name" value="DUF7026"/>
</dbReference>
<reference evidence="2" key="1">
    <citation type="submission" date="2022-08" db="EMBL/GenBank/DDBJ databases">
        <authorList>
            <person name="Gutierrez-Valencia J."/>
        </authorList>
    </citation>
    <scope>NUCLEOTIDE SEQUENCE</scope>
</reference>
<comment type="caution">
    <text evidence="2">The sequence shown here is derived from an EMBL/GenBank/DDBJ whole genome shotgun (WGS) entry which is preliminary data.</text>
</comment>
<dbReference type="EMBL" id="CAMGYJ010000007">
    <property type="protein sequence ID" value="CAI0448722.1"/>
    <property type="molecule type" value="Genomic_DNA"/>
</dbReference>
<feature type="domain" description="DUF7026" evidence="1">
    <location>
        <begin position="72"/>
        <end position="121"/>
    </location>
</feature>
<evidence type="ECO:0000259" key="1">
    <source>
        <dbReference type="Pfam" id="PF22950"/>
    </source>
</evidence>
<protein>
    <recommendedName>
        <fullName evidence="1">DUF7026 domain-containing protein</fullName>
    </recommendedName>
</protein>
<evidence type="ECO:0000313" key="3">
    <source>
        <dbReference type="Proteomes" id="UP001154282"/>
    </source>
</evidence>
<keyword evidence="3" id="KW-1185">Reference proteome</keyword>
<dbReference type="Pfam" id="PF22950">
    <property type="entry name" value="DUF7026"/>
    <property type="match status" value="1"/>
</dbReference>
<name>A0AAV0MPK8_9ROSI</name>
<gene>
    <name evidence="2" type="ORF">LITE_LOCUS29913</name>
</gene>
<dbReference type="AlphaFoldDB" id="A0AAV0MPK8"/>
<accession>A0AAV0MPK8</accession>
<sequence>MALRIHQCRPNPLLQQVKLQAWPLPSGNHLPYNSRPRTQILCTRNKSSAGDSNLASDFAMQVSRINTNMAQKEEAMKKSRELLFCELCKFLDLEEDKVKKTWSEMESEDKMVLVKGFVDVWGANFHPLSARCVKELIEEHIQEQKDSSSELSSAFFPGLRRLMGFAFATE</sequence>
<proteinExistence type="predicted"/>
<dbReference type="Proteomes" id="UP001154282">
    <property type="component" value="Unassembled WGS sequence"/>
</dbReference>